<dbReference type="GO" id="GO:0031080">
    <property type="term" value="C:nuclear pore outer ring"/>
    <property type="evidence" value="ECO:0007669"/>
    <property type="project" value="TreeGrafter"/>
</dbReference>
<comment type="caution">
    <text evidence="13">The sequence shown here is derived from an EMBL/GenBank/DDBJ whole genome shotgun (WGS) entry which is preliminary data.</text>
</comment>
<keyword evidence="6" id="KW-0509">mRNA transport</keyword>
<evidence type="ECO:0000256" key="6">
    <source>
        <dbReference type="ARBA" id="ARBA00022816"/>
    </source>
</evidence>
<evidence type="ECO:0000256" key="2">
    <source>
        <dbReference type="ARBA" id="ARBA00010102"/>
    </source>
</evidence>
<evidence type="ECO:0000256" key="5">
    <source>
        <dbReference type="ARBA" id="ARBA00022737"/>
    </source>
</evidence>
<keyword evidence="9" id="KW-0906">Nuclear pore complex</keyword>
<dbReference type="PROSITE" id="PS50082">
    <property type="entry name" value="WD_REPEATS_2"/>
    <property type="match status" value="3"/>
</dbReference>
<dbReference type="InterPro" id="IPR020472">
    <property type="entry name" value="WD40_PAC1"/>
</dbReference>
<feature type="repeat" description="WD" evidence="11">
    <location>
        <begin position="311"/>
        <end position="341"/>
    </location>
</feature>
<dbReference type="EMBL" id="JADOXO010000019">
    <property type="protein sequence ID" value="KAF9819381.1"/>
    <property type="molecule type" value="Genomic_DNA"/>
</dbReference>
<evidence type="ECO:0000256" key="9">
    <source>
        <dbReference type="ARBA" id="ARBA00023132"/>
    </source>
</evidence>
<reference evidence="13" key="1">
    <citation type="submission" date="2020-11" db="EMBL/GenBank/DDBJ databases">
        <authorList>
            <person name="Koelle M."/>
            <person name="Horta M.A.C."/>
            <person name="Nowrousian M."/>
            <person name="Ohm R.A."/>
            <person name="Benz P."/>
            <person name="Pilgard A."/>
        </authorList>
    </citation>
    <scope>NUCLEOTIDE SEQUENCE</scope>
    <source>
        <strain evidence="13">FPRL280</strain>
    </source>
</reference>
<evidence type="ECO:0000256" key="1">
    <source>
        <dbReference type="ARBA" id="ARBA00004567"/>
    </source>
</evidence>
<evidence type="ECO:0000256" key="12">
    <source>
        <dbReference type="SAM" id="MobiDB-lite"/>
    </source>
</evidence>
<evidence type="ECO:0000313" key="14">
    <source>
        <dbReference type="Proteomes" id="UP000639403"/>
    </source>
</evidence>
<name>A0A8H7P852_9APHY</name>
<reference evidence="13" key="2">
    <citation type="journal article" name="Front. Microbiol.">
        <title>Degradative Capacity of Two Strains of Rhodonia placenta: From Phenotype to Genotype.</title>
        <authorList>
            <person name="Kolle M."/>
            <person name="Horta M.A.C."/>
            <person name="Nowrousian M."/>
            <person name="Ohm R.A."/>
            <person name="Benz J.P."/>
            <person name="Pilgard A."/>
        </authorList>
    </citation>
    <scope>NUCLEOTIDE SEQUENCE</scope>
    <source>
        <strain evidence="13">FPRL280</strain>
    </source>
</reference>
<dbReference type="GO" id="GO:1904263">
    <property type="term" value="P:positive regulation of TORC1 signaling"/>
    <property type="evidence" value="ECO:0007669"/>
    <property type="project" value="TreeGrafter"/>
</dbReference>
<evidence type="ECO:0000256" key="11">
    <source>
        <dbReference type="PROSITE-ProRule" id="PRU00221"/>
    </source>
</evidence>
<comment type="subcellular location">
    <subcellularLocation>
        <location evidence="1">Nucleus</location>
        <location evidence="1">Nuclear pore complex</location>
    </subcellularLocation>
</comment>
<dbReference type="SMART" id="SM00320">
    <property type="entry name" value="WD40"/>
    <property type="match status" value="6"/>
</dbReference>
<dbReference type="InterPro" id="IPR036322">
    <property type="entry name" value="WD40_repeat_dom_sf"/>
</dbReference>
<dbReference type="GO" id="GO:0035859">
    <property type="term" value="C:Seh1-associated complex"/>
    <property type="evidence" value="ECO:0007669"/>
    <property type="project" value="TreeGrafter"/>
</dbReference>
<comment type="similarity">
    <text evidence="2">Belongs to the WD repeat SEC13 family.</text>
</comment>
<dbReference type="AlphaFoldDB" id="A0A8H7P852"/>
<evidence type="ECO:0000256" key="7">
    <source>
        <dbReference type="ARBA" id="ARBA00022927"/>
    </source>
</evidence>
<accession>A0A8H7P852</accession>
<organism evidence="13 14">
    <name type="scientific">Rhodonia placenta</name>
    <dbReference type="NCBI Taxonomy" id="104341"/>
    <lineage>
        <taxon>Eukaryota</taxon>
        <taxon>Fungi</taxon>
        <taxon>Dikarya</taxon>
        <taxon>Basidiomycota</taxon>
        <taxon>Agaricomycotina</taxon>
        <taxon>Agaricomycetes</taxon>
        <taxon>Polyporales</taxon>
        <taxon>Adustoporiaceae</taxon>
        <taxon>Rhodonia</taxon>
    </lineage>
</organism>
<dbReference type="Proteomes" id="UP000639403">
    <property type="component" value="Unassembled WGS sequence"/>
</dbReference>
<dbReference type="GO" id="GO:0051028">
    <property type="term" value="P:mRNA transport"/>
    <property type="evidence" value="ECO:0007669"/>
    <property type="project" value="UniProtKB-KW"/>
</dbReference>
<dbReference type="InterPro" id="IPR015943">
    <property type="entry name" value="WD40/YVTN_repeat-like_dom_sf"/>
</dbReference>
<proteinExistence type="inferred from homology"/>
<evidence type="ECO:0000256" key="3">
    <source>
        <dbReference type="ARBA" id="ARBA00022448"/>
    </source>
</evidence>
<dbReference type="SUPFAM" id="SSF50978">
    <property type="entry name" value="WD40 repeat-like"/>
    <property type="match status" value="1"/>
</dbReference>
<protein>
    <recommendedName>
        <fullName evidence="15">WD40 repeat-like protein</fullName>
    </recommendedName>
</protein>
<keyword evidence="7" id="KW-0653">Protein transport</keyword>
<dbReference type="PANTHER" id="PTHR11024">
    <property type="entry name" value="NUCLEAR PORE COMPLEX PROTEIN SEC13 / SEH1 FAMILY MEMBER"/>
    <property type="match status" value="1"/>
</dbReference>
<evidence type="ECO:0000256" key="8">
    <source>
        <dbReference type="ARBA" id="ARBA00023010"/>
    </source>
</evidence>
<dbReference type="Gene3D" id="2.130.10.10">
    <property type="entry name" value="YVTN repeat-like/Quinoprotein amine dehydrogenase"/>
    <property type="match status" value="1"/>
</dbReference>
<keyword evidence="3" id="KW-0813">Transport</keyword>
<evidence type="ECO:0008006" key="15">
    <source>
        <dbReference type="Google" id="ProtNLM"/>
    </source>
</evidence>
<feature type="repeat" description="WD" evidence="11">
    <location>
        <begin position="378"/>
        <end position="419"/>
    </location>
</feature>
<keyword evidence="4 11" id="KW-0853">WD repeat</keyword>
<gene>
    <name evidence="13" type="ORF">IEO21_02124</name>
</gene>
<evidence type="ECO:0000256" key="4">
    <source>
        <dbReference type="ARBA" id="ARBA00022574"/>
    </source>
</evidence>
<evidence type="ECO:0000313" key="13">
    <source>
        <dbReference type="EMBL" id="KAF9819381.1"/>
    </source>
</evidence>
<dbReference type="InterPro" id="IPR001680">
    <property type="entry name" value="WD40_rpt"/>
</dbReference>
<dbReference type="GO" id="GO:0015031">
    <property type="term" value="P:protein transport"/>
    <property type="evidence" value="ECO:0007669"/>
    <property type="project" value="UniProtKB-KW"/>
</dbReference>
<dbReference type="InterPro" id="IPR037363">
    <property type="entry name" value="Sec13/Seh1_fam"/>
</dbReference>
<feature type="repeat" description="WD" evidence="11">
    <location>
        <begin position="59"/>
        <end position="93"/>
    </location>
</feature>
<dbReference type="GO" id="GO:0034198">
    <property type="term" value="P:cellular response to amino acid starvation"/>
    <property type="evidence" value="ECO:0007669"/>
    <property type="project" value="TreeGrafter"/>
</dbReference>
<dbReference type="PROSITE" id="PS50294">
    <property type="entry name" value="WD_REPEATS_REGION"/>
    <property type="match status" value="2"/>
</dbReference>
<keyword evidence="8" id="KW-0811">Translocation</keyword>
<sequence length="442" mass="47877">MLQTGFISNAHSDLVTDASYDFYGLRLATCSLDQRRSVSRIKVWFLDESEGKWKVEDDWKAHDAAISKVSWAHPEFGTILASASFDRTVKVWEQTYTPDADAIQINGGAGPSGPSRWVERAVLVDAKGTVRAVEFAPQRIGMKLATISSDNYLRVYECLEQPSLTTWQLTHEVDVLSLPSTSAPRSLGQTVTQATPTQPSATLDGASLSLAAHAVQQQQQQNQAPSRPGLGHREADGGWCISWCKDRDWGEVIATACGINGLVKIIQLNPARRPSTLLTLDPSPSNGATNEGNLRGAQTATDSDSPAPYAITSVAWAPSCGRSYQLVATGGRDGNVRIWRIYPPRPSPLLQSTVATELQAQLEGAGHDEWSATIVGEFDDHKSAIGRVEWNITGTVLSSAGNDGRIRLWKMTAGSVWRPAGHISVEQAEEQADVDMDNAADD</sequence>
<evidence type="ECO:0000256" key="10">
    <source>
        <dbReference type="ARBA" id="ARBA00023242"/>
    </source>
</evidence>
<feature type="region of interest" description="Disordered" evidence="12">
    <location>
        <begin position="280"/>
        <end position="305"/>
    </location>
</feature>
<keyword evidence="5" id="KW-0677">Repeat</keyword>
<dbReference type="GO" id="GO:0005198">
    <property type="term" value="F:structural molecule activity"/>
    <property type="evidence" value="ECO:0007669"/>
    <property type="project" value="InterPro"/>
</dbReference>
<dbReference type="PANTHER" id="PTHR11024:SF3">
    <property type="entry name" value="NUCLEOPORIN SEH1"/>
    <property type="match status" value="1"/>
</dbReference>
<keyword evidence="10" id="KW-0539">Nucleus</keyword>
<feature type="compositionally biased region" description="Polar residues" evidence="12">
    <location>
        <begin position="280"/>
        <end position="304"/>
    </location>
</feature>
<dbReference type="PRINTS" id="PR00320">
    <property type="entry name" value="GPROTEINBRPT"/>
</dbReference>
<dbReference type="Pfam" id="PF00400">
    <property type="entry name" value="WD40"/>
    <property type="match status" value="3"/>
</dbReference>